<reference evidence="3" key="1">
    <citation type="submission" date="2018-09" db="EMBL/GenBank/DDBJ databases">
        <authorList>
            <person name="Livingstone P.G."/>
            <person name="Whitworth D.E."/>
        </authorList>
    </citation>
    <scope>NUCLEOTIDE SEQUENCE [LARGE SCALE GENOMIC DNA]</scope>
    <source>
        <strain evidence="3">CA051B</strain>
    </source>
</reference>
<reference evidence="2" key="2">
    <citation type="submission" date="2018-09" db="EMBL/GenBank/DDBJ databases">
        <authorList>
            <person name="Parvin R."/>
            <person name="Begum J.A."/>
            <person name="Chowdhury E.H."/>
            <person name="Islam M.R."/>
            <person name="Harder T."/>
        </authorList>
    </citation>
    <scope>NUCLEOTIDE SEQUENCE</scope>
    <source>
        <strain evidence="2">CA051B</strain>
    </source>
</reference>
<keyword evidence="3" id="KW-1185">Reference proteome</keyword>
<sequence length="74" mass="7729">MNATASAAALSTAFKGSQSLSATEQQSLAGLSGVDLDRAKAQLMLQKQQEAVAFASNIMKKLNEIAMSVISNLK</sequence>
<evidence type="ECO:0000313" key="1">
    <source>
        <dbReference type="EMBL" id="RKH43196.1"/>
    </source>
</evidence>
<comment type="caution">
    <text evidence="2">The sequence shown here is derived from an EMBL/GenBank/DDBJ whole genome shotgun (WGS) entry which is preliminary data.</text>
</comment>
<accession>A0A3A8NG09</accession>
<protein>
    <submittedName>
        <fullName evidence="2">Uncharacterized protein</fullName>
    </submittedName>
</protein>
<evidence type="ECO:0000313" key="2">
    <source>
        <dbReference type="EMBL" id="RKH43198.1"/>
    </source>
</evidence>
<name>A0A3A8NG09_9BACT</name>
<dbReference type="AlphaFoldDB" id="A0A3A8NG09"/>
<dbReference type="EMBL" id="RAWB01000645">
    <property type="protein sequence ID" value="RKH43196.1"/>
    <property type="molecule type" value="Genomic_DNA"/>
</dbReference>
<evidence type="ECO:0000313" key="3">
    <source>
        <dbReference type="Proteomes" id="UP000272888"/>
    </source>
</evidence>
<dbReference type="RefSeq" id="WP_120647858.1">
    <property type="nucleotide sequence ID" value="NZ_RAWB01000645.1"/>
</dbReference>
<organism evidence="2 3">
    <name type="scientific">Corallococcus llansteffanensis</name>
    <dbReference type="NCBI Taxonomy" id="2316731"/>
    <lineage>
        <taxon>Bacteria</taxon>
        <taxon>Pseudomonadati</taxon>
        <taxon>Myxococcota</taxon>
        <taxon>Myxococcia</taxon>
        <taxon>Myxococcales</taxon>
        <taxon>Cystobacterineae</taxon>
        <taxon>Myxococcaceae</taxon>
        <taxon>Corallococcus</taxon>
    </lineage>
</organism>
<proteinExistence type="predicted"/>
<dbReference type="EMBL" id="RAWB01000645">
    <property type="protein sequence ID" value="RKH43198.1"/>
    <property type="molecule type" value="Genomic_DNA"/>
</dbReference>
<dbReference type="Proteomes" id="UP000272888">
    <property type="component" value="Unassembled WGS sequence"/>
</dbReference>
<gene>
    <name evidence="1" type="ORF">D7V93_37205</name>
    <name evidence="2" type="ORF">D7V93_37220</name>
</gene>